<dbReference type="PROSITE" id="PS50943">
    <property type="entry name" value="HTH_CROC1"/>
    <property type="match status" value="1"/>
</dbReference>
<gene>
    <name evidence="3" type="ORF">K8U72_01315</name>
</gene>
<protein>
    <submittedName>
        <fullName evidence="3">Helix-turn-helix transcriptional regulator</fullName>
    </submittedName>
</protein>
<accession>A0A921GEB1</accession>
<dbReference type="PANTHER" id="PTHR37301:SF1">
    <property type="entry name" value="DNA-BINDING PROTEIN"/>
    <property type="match status" value="1"/>
</dbReference>
<evidence type="ECO:0000313" key="3">
    <source>
        <dbReference type="EMBL" id="HJF44416.1"/>
    </source>
</evidence>
<evidence type="ECO:0000256" key="1">
    <source>
        <dbReference type="SAM" id="MobiDB-lite"/>
    </source>
</evidence>
<feature type="domain" description="HTH cro/C1-type" evidence="2">
    <location>
        <begin position="3"/>
        <end position="58"/>
    </location>
</feature>
<evidence type="ECO:0000313" key="4">
    <source>
        <dbReference type="Proteomes" id="UP000697330"/>
    </source>
</evidence>
<dbReference type="PANTHER" id="PTHR37301">
    <property type="entry name" value="DNA-BINDING PROTEIN-RELATED"/>
    <property type="match status" value="1"/>
</dbReference>
<dbReference type="Pfam" id="PF13443">
    <property type="entry name" value="HTH_26"/>
    <property type="match status" value="1"/>
</dbReference>
<dbReference type="RefSeq" id="WP_273446968.1">
    <property type="nucleotide sequence ID" value="NZ_CALUGK010000007.1"/>
</dbReference>
<dbReference type="AlphaFoldDB" id="A0A921GEB1"/>
<evidence type="ECO:0000259" key="2">
    <source>
        <dbReference type="PROSITE" id="PS50943"/>
    </source>
</evidence>
<dbReference type="SMART" id="SM00530">
    <property type="entry name" value="HTH_XRE"/>
    <property type="match status" value="1"/>
</dbReference>
<feature type="compositionally biased region" description="Basic and acidic residues" evidence="1">
    <location>
        <begin position="69"/>
        <end position="85"/>
    </location>
</feature>
<dbReference type="Proteomes" id="UP000697330">
    <property type="component" value="Unassembled WGS sequence"/>
</dbReference>
<dbReference type="GO" id="GO:0003677">
    <property type="term" value="F:DNA binding"/>
    <property type="evidence" value="ECO:0007669"/>
    <property type="project" value="InterPro"/>
</dbReference>
<dbReference type="EMBL" id="DYWQ01000017">
    <property type="protein sequence ID" value="HJF44416.1"/>
    <property type="molecule type" value="Genomic_DNA"/>
</dbReference>
<dbReference type="Gene3D" id="1.10.260.40">
    <property type="entry name" value="lambda repressor-like DNA-binding domains"/>
    <property type="match status" value="1"/>
</dbReference>
<dbReference type="InterPro" id="IPR010982">
    <property type="entry name" value="Lambda_DNA-bd_dom_sf"/>
</dbReference>
<reference evidence="3" key="1">
    <citation type="journal article" date="2021" name="PeerJ">
        <title>Extensive microbial diversity within the chicken gut microbiome revealed by metagenomics and culture.</title>
        <authorList>
            <person name="Gilroy R."/>
            <person name="Ravi A."/>
            <person name="Getino M."/>
            <person name="Pursley I."/>
            <person name="Horton D.L."/>
            <person name="Alikhan N.F."/>
            <person name="Baker D."/>
            <person name="Gharbi K."/>
            <person name="Hall N."/>
            <person name="Watson M."/>
            <person name="Adriaenssens E.M."/>
            <person name="Foster-Nyarko E."/>
            <person name="Jarju S."/>
            <person name="Secka A."/>
            <person name="Antonio M."/>
            <person name="Oren A."/>
            <person name="Chaudhuri R.R."/>
            <person name="La Ragione R."/>
            <person name="Hildebrand F."/>
            <person name="Pallen M.J."/>
        </authorList>
    </citation>
    <scope>NUCLEOTIDE SEQUENCE</scope>
    <source>
        <strain evidence="3">CHK124-7917</strain>
    </source>
</reference>
<dbReference type="CDD" id="cd00093">
    <property type="entry name" value="HTH_XRE"/>
    <property type="match status" value="1"/>
</dbReference>
<name>A0A921GEB1_9ACTN</name>
<sequence length="85" mass="9800">MRLDRVMAERKITSTELAKRVGTSTVNLSNIKNGHIRGMRFSTLEALCQVLNCKPGDIIDYMTPEEEQAERTLGEIRERNYEKRS</sequence>
<reference evidence="3" key="2">
    <citation type="submission" date="2021-09" db="EMBL/GenBank/DDBJ databases">
        <authorList>
            <person name="Gilroy R."/>
        </authorList>
    </citation>
    <scope>NUCLEOTIDE SEQUENCE</scope>
    <source>
        <strain evidence="3">CHK124-7917</strain>
    </source>
</reference>
<proteinExistence type="predicted"/>
<dbReference type="InterPro" id="IPR001387">
    <property type="entry name" value="Cro/C1-type_HTH"/>
</dbReference>
<feature type="region of interest" description="Disordered" evidence="1">
    <location>
        <begin position="66"/>
        <end position="85"/>
    </location>
</feature>
<organism evidence="3 4">
    <name type="scientific">Thermophilibacter provencensis</name>
    <dbReference type="NCBI Taxonomy" id="1852386"/>
    <lineage>
        <taxon>Bacteria</taxon>
        <taxon>Bacillati</taxon>
        <taxon>Actinomycetota</taxon>
        <taxon>Coriobacteriia</taxon>
        <taxon>Coriobacteriales</taxon>
        <taxon>Atopobiaceae</taxon>
        <taxon>Thermophilibacter</taxon>
    </lineage>
</organism>
<dbReference type="SUPFAM" id="SSF47413">
    <property type="entry name" value="lambda repressor-like DNA-binding domains"/>
    <property type="match status" value="1"/>
</dbReference>
<comment type="caution">
    <text evidence="3">The sequence shown here is derived from an EMBL/GenBank/DDBJ whole genome shotgun (WGS) entry which is preliminary data.</text>
</comment>